<gene>
    <name evidence="1" type="ORF">F5148DRAFT_744025</name>
</gene>
<dbReference type="EMBL" id="JAGFNK010000615">
    <property type="protein sequence ID" value="KAI9446987.1"/>
    <property type="molecule type" value="Genomic_DNA"/>
</dbReference>
<sequence length="205" mass="23541">MEDLFCSPSSFYPFVALRPHLQCHAVGDHRPLERDSLLISLRFIQTNRFELPAGMVKFNDPVVVAQDFRAVVNLWYIVDGLYIWEFVTTVDYEWSVIQGHRPYRSTIWLYSLTRISTLLAMIVNMIGFDTFRPINCQLWVTSEVFFAYFAVANASMLIVLRVIAVWNQNRIVFAISMSTWVANISALIHSKSLTADGLELLINAV</sequence>
<comment type="caution">
    <text evidence="1">The sequence shown here is derived from an EMBL/GenBank/DDBJ whole genome shotgun (WGS) entry which is preliminary data.</text>
</comment>
<organism evidence="1 2">
    <name type="scientific">Russula earlei</name>
    <dbReference type="NCBI Taxonomy" id="71964"/>
    <lineage>
        <taxon>Eukaryota</taxon>
        <taxon>Fungi</taxon>
        <taxon>Dikarya</taxon>
        <taxon>Basidiomycota</taxon>
        <taxon>Agaricomycotina</taxon>
        <taxon>Agaricomycetes</taxon>
        <taxon>Russulales</taxon>
        <taxon>Russulaceae</taxon>
        <taxon>Russula</taxon>
    </lineage>
</organism>
<name>A0ACC0TUP5_9AGAM</name>
<proteinExistence type="predicted"/>
<protein>
    <submittedName>
        <fullName evidence="1">Uncharacterized protein</fullName>
    </submittedName>
</protein>
<dbReference type="Proteomes" id="UP001207468">
    <property type="component" value="Unassembled WGS sequence"/>
</dbReference>
<evidence type="ECO:0000313" key="2">
    <source>
        <dbReference type="Proteomes" id="UP001207468"/>
    </source>
</evidence>
<keyword evidence="2" id="KW-1185">Reference proteome</keyword>
<reference evidence="1" key="1">
    <citation type="submission" date="2021-03" db="EMBL/GenBank/DDBJ databases">
        <title>Evolutionary priming and transition to the ectomycorrhizal habit in an iconic lineage of mushroom-forming fungi: is preadaptation a requirement?</title>
        <authorList>
            <consortium name="DOE Joint Genome Institute"/>
            <person name="Looney B.P."/>
            <person name="Miyauchi S."/>
            <person name="Morin E."/>
            <person name="Drula E."/>
            <person name="Courty P.E."/>
            <person name="Chicoki N."/>
            <person name="Fauchery L."/>
            <person name="Kohler A."/>
            <person name="Kuo A."/>
            <person name="LaButti K."/>
            <person name="Pangilinan J."/>
            <person name="Lipzen A."/>
            <person name="Riley R."/>
            <person name="Andreopoulos W."/>
            <person name="He G."/>
            <person name="Johnson J."/>
            <person name="Barry K.W."/>
            <person name="Grigoriev I.V."/>
            <person name="Nagy L."/>
            <person name="Hibbett D."/>
            <person name="Henrissat B."/>
            <person name="Matheny P.B."/>
            <person name="Labbe J."/>
            <person name="Martin A.F."/>
        </authorList>
    </citation>
    <scope>NUCLEOTIDE SEQUENCE</scope>
    <source>
        <strain evidence="1">BPL698</strain>
    </source>
</reference>
<evidence type="ECO:0000313" key="1">
    <source>
        <dbReference type="EMBL" id="KAI9446987.1"/>
    </source>
</evidence>
<accession>A0ACC0TUP5</accession>